<evidence type="ECO:0000313" key="3">
    <source>
        <dbReference type="EMBL" id="MFC5724675.1"/>
    </source>
</evidence>
<dbReference type="PANTHER" id="PTHR10672:SF3">
    <property type="entry name" value="PROTEIN HU-LI TAI SHAO"/>
    <property type="match status" value="1"/>
</dbReference>
<name>A0ABW0ZDN5_9ACTN</name>
<dbReference type="Proteomes" id="UP001596083">
    <property type="component" value="Unassembled WGS sequence"/>
</dbReference>
<evidence type="ECO:0000313" key="4">
    <source>
        <dbReference type="Proteomes" id="UP001596083"/>
    </source>
</evidence>
<dbReference type="SUPFAM" id="SSF53639">
    <property type="entry name" value="AraD/HMP-PK domain-like"/>
    <property type="match status" value="1"/>
</dbReference>
<protein>
    <submittedName>
        <fullName evidence="3">Class II aldolase/adducin family protein</fullName>
    </submittedName>
</protein>
<feature type="domain" description="Class II aldolase/adducin N-terminal" evidence="2">
    <location>
        <begin position="49"/>
        <end position="229"/>
    </location>
</feature>
<gene>
    <name evidence="3" type="ORF">ACFP1Z_31440</name>
</gene>
<evidence type="ECO:0000256" key="1">
    <source>
        <dbReference type="ARBA" id="ARBA00037961"/>
    </source>
</evidence>
<dbReference type="InterPro" id="IPR001303">
    <property type="entry name" value="Aldolase_II/adducin_N"/>
</dbReference>
<accession>A0ABW0ZDN5</accession>
<dbReference type="EMBL" id="JBHSPB010000032">
    <property type="protein sequence ID" value="MFC5724675.1"/>
    <property type="molecule type" value="Genomic_DNA"/>
</dbReference>
<organism evidence="3 4">
    <name type="scientific">Streptomyces gamaensis</name>
    <dbReference type="NCBI Taxonomy" id="1763542"/>
    <lineage>
        <taxon>Bacteria</taxon>
        <taxon>Bacillati</taxon>
        <taxon>Actinomycetota</taxon>
        <taxon>Actinomycetes</taxon>
        <taxon>Kitasatosporales</taxon>
        <taxon>Streptomycetaceae</taxon>
        <taxon>Streptomyces</taxon>
    </lineage>
</organism>
<comment type="similarity">
    <text evidence="1">Belongs to the aldolase class II family.</text>
</comment>
<dbReference type="InterPro" id="IPR036409">
    <property type="entry name" value="Aldolase_II/adducin_N_sf"/>
</dbReference>
<sequence length="278" mass="30359">MNETKNAATVPDSQHGKFGEVNVFQAGLGGLPYPPENLSTAEERLLRKRELAAAFRLFGKFGFSEGVAGHVTARDPEFPDRLWLNPFGKSFSQIKVSDLICVNDAGEVVEGDGIVNRAAFCIHSEVHKARPDVVAAAHTHSLYGKALASLGKRLEPITQDATAFYRDHGLHTEYGGPAGYKEEGQRIAEAVGSTKAAVLQNHGLITVGHSVGEAAWWFITMERSCQAQLVAMAAGHPIHIDHETAEFSRKEVGSHYAGWLSFRPLWDQITAEQPDLFD</sequence>
<proteinExistence type="inferred from homology"/>
<dbReference type="PANTHER" id="PTHR10672">
    <property type="entry name" value="ADDUCIN"/>
    <property type="match status" value="1"/>
</dbReference>
<dbReference type="Gene3D" id="3.40.225.10">
    <property type="entry name" value="Class II aldolase/adducin N-terminal domain"/>
    <property type="match status" value="1"/>
</dbReference>
<keyword evidence="4" id="KW-1185">Reference proteome</keyword>
<dbReference type="Pfam" id="PF00596">
    <property type="entry name" value="Aldolase_II"/>
    <property type="match status" value="1"/>
</dbReference>
<dbReference type="NCBIfam" id="NF004855">
    <property type="entry name" value="PRK06208.1"/>
    <property type="match status" value="1"/>
</dbReference>
<dbReference type="SMART" id="SM01007">
    <property type="entry name" value="Aldolase_II"/>
    <property type="match status" value="1"/>
</dbReference>
<dbReference type="RefSeq" id="WP_390321142.1">
    <property type="nucleotide sequence ID" value="NZ_JBHSPB010000032.1"/>
</dbReference>
<comment type="caution">
    <text evidence="3">The sequence shown here is derived from an EMBL/GenBank/DDBJ whole genome shotgun (WGS) entry which is preliminary data.</text>
</comment>
<evidence type="ECO:0000259" key="2">
    <source>
        <dbReference type="SMART" id="SM01007"/>
    </source>
</evidence>
<dbReference type="InterPro" id="IPR051017">
    <property type="entry name" value="Aldolase-II_Adducin_sf"/>
</dbReference>
<reference evidence="4" key="1">
    <citation type="journal article" date="2019" name="Int. J. Syst. Evol. Microbiol.">
        <title>The Global Catalogue of Microorganisms (GCM) 10K type strain sequencing project: providing services to taxonomists for standard genome sequencing and annotation.</title>
        <authorList>
            <consortium name="The Broad Institute Genomics Platform"/>
            <consortium name="The Broad Institute Genome Sequencing Center for Infectious Disease"/>
            <person name="Wu L."/>
            <person name="Ma J."/>
        </authorList>
    </citation>
    <scope>NUCLEOTIDE SEQUENCE [LARGE SCALE GENOMIC DNA]</scope>
    <source>
        <strain evidence="4">CGMCC 4.7304</strain>
    </source>
</reference>